<feature type="domain" description="Ketoreductase" evidence="4">
    <location>
        <begin position="7"/>
        <end position="187"/>
    </location>
</feature>
<evidence type="ECO:0000313" key="5">
    <source>
        <dbReference type="EMBL" id="PZQ52133.1"/>
    </source>
</evidence>
<dbReference type="SUPFAM" id="SSF51735">
    <property type="entry name" value="NAD(P)-binding Rossmann-fold domains"/>
    <property type="match status" value="1"/>
</dbReference>
<evidence type="ECO:0000256" key="2">
    <source>
        <dbReference type="ARBA" id="ARBA00023002"/>
    </source>
</evidence>
<dbReference type="PANTHER" id="PTHR43669:SF3">
    <property type="entry name" value="ALCOHOL DEHYDROGENASE, PUTATIVE (AFU_ORTHOLOGUE AFUA_3G03445)-RELATED"/>
    <property type="match status" value="1"/>
</dbReference>
<dbReference type="InterPro" id="IPR020904">
    <property type="entry name" value="Sc_DH/Rdtase_CS"/>
</dbReference>
<dbReference type="CDD" id="cd05233">
    <property type="entry name" value="SDR_c"/>
    <property type="match status" value="1"/>
</dbReference>
<comment type="similarity">
    <text evidence="1 3">Belongs to the short-chain dehydrogenases/reductases (SDR) family.</text>
</comment>
<dbReference type="PANTHER" id="PTHR43669">
    <property type="entry name" value="5-KETO-D-GLUCONATE 5-REDUCTASE"/>
    <property type="match status" value="1"/>
</dbReference>
<dbReference type="PRINTS" id="PR00080">
    <property type="entry name" value="SDRFAMILY"/>
</dbReference>
<protein>
    <submittedName>
        <fullName evidence="5">Short-chain dehydrogenase</fullName>
    </submittedName>
</protein>
<evidence type="ECO:0000313" key="6">
    <source>
        <dbReference type="Proteomes" id="UP000249185"/>
    </source>
</evidence>
<dbReference type="PROSITE" id="PS00061">
    <property type="entry name" value="ADH_SHORT"/>
    <property type="match status" value="1"/>
</dbReference>
<name>A0A2W5QBJ6_RHOSU</name>
<dbReference type="InterPro" id="IPR057326">
    <property type="entry name" value="KR_dom"/>
</dbReference>
<dbReference type="Proteomes" id="UP000249185">
    <property type="component" value="Unassembled WGS sequence"/>
</dbReference>
<reference evidence="5 6" key="1">
    <citation type="submission" date="2017-08" db="EMBL/GenBank/DDBJ databases">
        <title>Infants hospitalized years apart are colonized by the same room-sourced microbial strains.</title>
        <authorList>
            <person name="Brooks B."/>
            <person name="Olm M.R."/>
            <person name="Firek B.A."/>
            <person name="Baker R."/>
            <person name="Thomas B.C."/>
            <person name="Morowitz M.J."/>
            <person name="Banfield J.F."/>
        </authorList>
    </citation>
    <scope>NUCLEOTIDE SEQUENCE [LARGE SCALE GENOMIC DNA]</scope>
    <source>
        <strain evidence="5">S2_005_002_R2_34</strain>
    </source>
</reference>
<proteinExistence type="inferred from homology"/>
<dbReference type="Pfam" id="PF00106">
    <property type="entry name" value="adh_short"/>
    <property type="match status" value="1"/>
</dbReference>
<dbReference type="InterPro" id="IPR036291">
    <property type="entry name" value="NAD(P)-bd_dom_sf"/>
</dbReference>
<accession>A0A2W5QBJ6</accession>
<evidence type="ECO:0000256" key="1">
    <source>
        <dbReference type="ARBA" id="ARBA00006484"/>
    </source>
</evidence>
<dbReference type="AlphaFoldDB" id="A0A2W5QBJ6"/>
<evidence type="ECO:0000256" key="3">
    <source>
        <dbReference type="RuleBase" id="RU000363"/>
    </source>
</evidence>
<dbReference type="FunFam" id="3.40.50.720:FF:000084">
    <property type="entry name" value="Short-chain dehydrogenase reductase"/>
    <property type="match status" value="1"/>
</dbReference>
<keyword evidence="2" id="KW-0560">Oxidoreductase</keyword>
<gene>
    <name evidence="5" type="ORF">DI556_00200</name>
</gene>
<comment type="caution">
    <text evidence="5">The sequence shown here is derived from an EMBL/GenBank/DDBJ whole genome shotgun (WGS) entry which is preliminary data.</text>
</comment>
<sequence length="261" mass="26931">MGVLAGKTIVITGASRGIGAAAAEAMAAEGATLLLLARSADGLTALAERLRATGARVEAMTCDIAHYGQVEAAIGHASEWLGGLDALINNAGMIDPIAPLASGDPAAWDHHVDVNLKGVYHGMRAALPVMRARGGGVIVNLSSGAAHNPLEGWSAYCAGKAGVAMLTRCAHLEMKGHGIRVFGLSPGTVATDMQRRIKASGINPVSQMDFAQHAPAEAPARALVWLCTEAAAEFAGEEISLRDPAMRARIGLEGEAPPRHR</sequence>
<dbReference type="PRINTS" id="PR00081">
    <property type="entry name" value="GDHRDH"/>
</dbReference>
<dbReference type="InterPro" id="IPR002347">
    <property type="entry name" value="SDR_fam"/>
</dbReference>
<organism evidence="5 6">
    <name type="scientific">Rhodovulum sulfidophilum</name>
    <name type="common">Rhodobacter sulfidophilus</name>
    <dbReference type="NCBI Taxonomy" id="35806"/>
    <lineage>
        <taxon>Bacteria</taxon>
        <taxon>Pseudomonadati</taxon>
        <taxon>Pseudomonadota</taxon>
        <taxon>Alphaproteobacteria</taxon>
        <taxon>Rhodobacterales</taxon>
        <taxon>Paracoccaceae</taxon>
        <taxon>Rhodovulum</taxon>
    </lineage>
</organism>
<evidence type="ECO:0000259" key="4">
    <source>
        <dbReference type="SMART" id="SM00822"/>
    </source>
</evidence>
<dbReference type="Gene3D" id="3.40.50.720">
    <property type="entry name" value="NAD(P)-binding Rossmann-like Domain"/>
    <property type="match status" value="1"/>
</dbReference>
<dbReference type="EMBL" id="QFPW01000001">
    <property type="protein sequence ID" value="PZQ52133.1"/>
    <property type="molecule type" value="Genomic_DNA"/>
</dbReference>
<dbReference type="SMART" id="SM00822">
    <property type="entry name" value="PKS_KR"/>
    <property type="match status" value="1"/>
</dbReference>
<dbReference type="GO" id="GO:0016491">
    <property type="term" value="F:oxidoreductase activity"/>
    <property type="evidence" value="ECO:0007669"/>
    <property type="project" value="UniProtKB-KW"/>
</dbReference>